<dbReference type="Proteomes" id="UP000182160">
    <property type="component" value="Unassembled WGS sequence"/>
</dbReference>
<reference evidence="2 3" key="1">
    <citation type="submission" date="2016-10" db="EMBL/GenBank/DDBJ databases">
        <authorList>
            <person name="de Groot N.N."/>
        </authorList>
    </citation>
    <scope>NUCLEOTIDE SEQUENCE [LARGE SCALE GENOMIC DNA]</scope>
    <source>
        <strain evidence="2 3">DSM 11457</strain>
    </source>
</reference>
<protein>
    <submittedName>
        <fullName evidence="2">Uncharacterized protein</fullName>
    </submittedName>
</protein>
<evidence type="ECO:0000256" key="1">
    <source>
        <dbReference type="SAM" id="SignalP"/>
    </source>
</evidence>
<gene>
    <name evidence="2" type="ORF">SAMN04488077_10656</name>
</gene>
<dbReference type="EMBL" id="FOBO01000006">
    <property type="protein sequence ID" value="SEM59844.1"/>
    <property type="molecule type" value="Genomic_DNA"/>
</dbReference>
<evidence type="ECO:0000313" key="2">
    <source>
        <dbReference type="EMBL" id="SEM59844.1"/>
    </source>
</evidence>
<accession>A0A1H7ZPQ3</accession>
<name>A0A1H7ZPQ3_9RHOB</name>
<dbReference type="RefSeq" id="WP_244888499.1">
    <property type="nucleotide sequence ID" value="NZ_FOBO01000006.1"/>
</dbReference>
<proteinExistence type="predicted"/>
<evidence type="ECO:0000313" key="3">
    <source>
        <dbReference type="Proteomes" id="UP000182160"/>
    </source>
</evidence>
<keyword evidence="1" id="KW-0732">Signal</keyword>
<feature type="chain" id="PRO_5010318409" evidence="1">
    <location>
        <begin position="21"/>
        <end position="129"/>
    </location>
</feature>
<organism evidence="2 3">
    <name type="scientific">Roseovarius tolerans</name>
    <dbReference type="NCBI Taxonomy" id="74031"/>
    <lineage>
        <taxon>Bacteria</taxon>
        <taxon>Pseudomonadati</taxon>
        <taxon>Pseudomonadota</taxon>
        <taxon>Alphaproteobacteria</taxon>
        <taxon>Rhodobacterales</taxon>
        <taxon>Roseobacteraceae</taxon>
        <taxon>Roseovarius</taxon>
    </lineage>
</organism>
<feature type="signal peptide" evidence="1">
    <location>
        <begin position="1"/>
        <end position="20"/>
    </location>
</feature>
<dbReference type="AlphaFoldDB" id="A0A1H7ZPQ3"/>
<sequence>MMRIVSLCLTACMLAVPAAAQQFMGEYYTSIQAEDMRNSRGQPLRDFCAIVQQDRANYHGFGIRHDGDQGDPFFTTPEMRARIVGSCYLMSGSEYVAEWVLTGRPRYIWVRIFGVNGVPTALWVSEGAG</sequence>